<protein>
    <submittedName>
        <fullName evidence="2">Uncharacterized protein</fullName>
    </submittedName>
</protein>
<organism evidence="2 3">
    <name type="scientific">Cryptosporidium andersoni</name>
    <dbReference type="NCBI Taxonomy" id="117008"/>
    <lineage>
        <taxon>Eukaryota</taxon>
        <taxon>Sar</taxon>
        <taxon>Alveolata</taxon>
        <taxon>Apicomplexa</taxon>
        <taxon>Conoidasida</taxon>
        <taxon>Coccidia</taxon>
        <taxon>Eucoccidiorida</taxon>
        <taxon>Eimeriorina</taxon>
        <taxon>Cryptosporidiidae</taxon>
        <taxon>Cryptosporidium</taxon>
    </lineage>
</organism>
<dbReference type="GeneID" id="92366318"/>
<dbReference type="OrthoDB" id="342068at2759"/>
<name>A0A1J4MSJ1_9CRYT</name>
<evidence type="ECO:0000256" key="1">
    <source>
        <dbReference type="SAM" id="SignalP"/>
    </source>
</evidence>
<reference evidence="2 3" key="1">
    <citation type="submission" date="2016-10" db="EMBL/GenBank/DDBJ databases">
        <title>Reductive evolution of mitochondrial metabolism and differential evolution of invasion-related proteins in Cryptosporidium.</title>
        <authorList>
            <person name="Liu S."/>
            <person name="Roellig D.M."/>
            <person name="Guo Y."/>
            <person name="Li N."/>
            <person name="Frace M.A."/>
            <person name="Tang K."/>
            <person name="Zhang L."/>
            <person name="Feng Y."/>
            <person name="Xiao L."/>
        </authorList>
    </citation>
    <scope>NUCLEOTIDE SEQUENCE [LARGE SCALE GENOMIC DNA]</scope>
    <source>
        <strain evidence="2">30847</strain>
    </source>
</reference>
<keyword evidence="3" id="KW-1185">Reference proteome</keyword>
<dbReference type="EMBL" id="LRBS01000045">
    <property type="protein sequence ID" value="OII77152.1"/>
    <property type="molecule type" value="Genomic_DNA"/>
</dbReference>
<evidence type="ECO:0000313" key="2">
    <source>
        <dbReference type="EMBL" id="OII77152.1"/>
    </source>
</evidence>
<dbReference type="Proteomes" id="UP000186804">
    <property type="component" value="Unassembled WGS sequence"/>
</dbReference>
<evidence type="ECO:0000313" key="3">
    <source>
        <dbReference type="Proteomes" id="UP000186804"/>
    </source>
</evidence>
<keyword evidence="1" id="KW-0732">Signal</keyword>
<dbReference type="VEuPathDB" id="CryptoDB:cand_021340"/>
<feature type="chain" id="PRO_5012520654" evidence="1">
    <location>
        <begin position="21"/>
        <end position="286"/>
    </location>
</feature>
<proteinExistence type="predicted"/>
<sequence length="286" mass="33372">MRNLINIISLLFGLLGLIYALESTAADPKDQVHTPETKIPIPNNNTVPLVKEPQESARITKNQVPISTVFDFPRQYYSAYTYPIGRHHRHHHHGNFYGVPVAIQPVAIQPVATQPVISKTPVANLTTKEPIIIQNKQPVITNKLPRQTLDKAVDYRAEQILLEEPDIRMMVEYPYRGPYVFHPYAYHHYDYDPYFINLSPYNQYPIYRMGYLGHPYSPFYYYRSPYIGGRYSHRFRYLDDLPPQEGEFIEFPEEEFESFETNMPFEGHSLPEVHRNSTLPTAPLKM</sequence>
<comment type="caution">
    <text evidence="2">The sequence shown here is derived from an EMBL/GenBank/DDBJ whole genome shotgun (WGS) entry which is preliminary data.</text>
</comment>
<dbReference type="RefSeq" id="XP_067068998.1">
    <property type="nucleotide sequence ID" value="XM_067212364.1"/>
</dbReference>
<feature type="signal peptide" evidence="1">
    <location>
        <begin position="1"/>
        <end position="20"/>
    </location>
</feature>
<accession>A0A1J4MSJ1</accession>
<gene>
    <name evidence="2" type="ORF">cand_021340</name>
</gene>
<dbReference type="AlphaFoldDB" id="A0A1J4MSJ1"/>